<feature type="region of interest" description="Disordered" evidence="10">
    <location>
        <begin position="507"/>
        <end position="744"/>
    </location>
</feature>
<evidence type="ECO:0000256" key="9">
    <source>
        <dbReference type="SAM" id="Coils"/>
    </source>
</evidence>
<keyword evidence="6 8" id="KW-0440">LIM domain</keyword>
<gene>
    <name evidence="13" type="primary">LOC105233722</name>
</gene>
<proteinExistence type="predicted"/>
<dbReference type="RefSeq" id="XP_049315450.1">
    <property type="nucleotide sequence ID" value="XM_049459493.1"/>
</dbReference>
<feature type="compositionally biased region" description="Basic and acidic residues" evidence="10">
    <location>
        <begin position="257"/>
        <end position="268"/>
    </location>
</feature>
<sequence>MGDELLPELGDLVFSVLIGYAGALEFLYVVRHLYHWSCGHMNTTQNDAESLQRLQQRMRNELTAAESKERQVGTEVMKDGVLYKDGFRIDAEQLERDRLKAAENTPEAREKRKKEIELELRRQKEIEDETRKQLAEAETKLAEQRKQAAEELEAQQRAEEERKLLEAERVREEQQKREEEQKEAAEEARKLLEIERLREEEERRREVEENERKEREVAEAKKAEEQRQRQQEEEEARRAAEEEELRRLEEAELAPKAAEEERIKRQEEEAAAARVAAEEGELRRQEEEETARLRAAEEALRRQEEEEETARLAVEAEKLQHLEAESAAAEQKRAEEEEDLERQAMEIEEQTIKLIEAERQRELEQLRKEMEDSEQANQKEIDEEAEAIENERKLLEAERLQEAEQRGQELEEWESKINTEEHLEDSVYKNEVYASSNPKKTDEAETLDSIMQLLDAESERNLREKEFEERAAQERLERQKIIEENARKFLEADHEMEELLETVQKQRRLSATESAPQSPVFEEPCVKKTMSPLSDNSDSGGERVTQTVKTQFGQTSNEPYSLTTKPLLFKSISDDTPSFEPQSSLSVQPSEEYDIDRDGTTTEHKIDVQFAQLERQEPEGGEENDTATSTQYTEDYLRSLDGIKQRPLVREDGSGRRRAFKKRRSSGSSNSSFDSRASREEEVKMFTSLEEEELQPKKEGDTDFTPITYANEPLLKVKMPRRRHKRSPAKDAKPSDNNVRGSLEMLDEEANTNPWGEVTPEHYKDMPFWKREKSMSIDEEAIELESPAKKTETEKDNNARNVPQTAAFEEATHTQNEEAITAIKRQQTKEEQDNAAQKPDSVEPTRSDIQSNLIFSGEYTKAMDKDWHSGHFCCWQCDESLTGQRYVIRDDHPYCIKCYENVFANTCEECNKIIGIDSKDLSYKDKHWHEACFLCFKCHLSLVDKQFGAKADKIYCGTCYDAQFASRCDGCGEVFRAGTKKMEYKTRQWHENCFCCCVCKTAIGTKSFIPREQEIYCAGCYEEKFATRCIKCNKVITSGGVTYKNEPWHRECFTCTHCNITLAGQRFTSRDEKPYCAECFGELFAKRCTACEKPITGIGGTRFISFEDRHWHHDCFVCASCKTSLVGRGFITDGPDIICPECAKQRLM</sequence>
<dbReference type="Pfam" id="PF00412">
    <property type="entry name" value="LIM"/>
    <property type="match status" value="4"/>
</dbReference>
<dbReference type="Gene3D" id="2.10.110.10">
    <property type="entry name" value="Cysteine Rich Protein"/>
    <property type="match status" value="5"/>
</dbReference>
<evidence type="ECO:0000256" key="10">
    <source>
        <dbReference type="SAM" id="MobiDB-lite"/>
    </source>
</evidence>
<keyword evidence="5 8" id="KW-0862">Zinc</keyword>
<evidence type="ECO:0000256" key="8">
    <source>
        <dbReference type="PROSITE-ProRule" id="PRU00125"/>
    </source>
</evidence>
<feature type="compositionally biased region" description="Basic and acidic residues" evidence="10">
    <location>
        <begin position="596"/>
        <end position="607"/>
    </location>
</feature>
<dbReference type="PANTHER" id="PTHR24205:SF4">
    <property type="entry name" value="PROTEIN ESPINAS"/>
    <property type="match status" value="1"/>
</dbReference>
<dbReference type="CDD" id="cd09430">
    <property type="entry name" value="LIM5_LIMPETin"/>
    <property type="match status" value="1"/>
</dbReference>
<feature type="coiled-coil region" evidence="9">
    <location>
        <begin position="41"/>
        <end position="71"/>
    </location>
</feature>
<feature type="coiled-coil region" evidence="9">
    <location>
        <begin position="464"/>
        <end position="493"/>
    </location>
</feature>
<feature type="compositionally biased region" description="Basic and acidic residues" evidence="10">
    <location>
        <begin position="635"/>
        <end position="655"/>
    </location>
</feature>
<evidence type="ECO:0000256" key="5">
    <source>
        <dbReference type="ARBA" id="ARBA00022833"/>
    </source>
</evidence>
<dbReference type="SUPFAM" id="SSF57716">
    <property type="entry name" value="Glucocorticoid receptor-like (DNA-binding domain)"/>
    <property type="match status" value="5"/>
</dbReference>
<dbReference type="SMART" id="SM00132">
    <property type="entry name" value="LIM"/>
    <property type="match status" value="5"/>
</dbReference>
<evidence type="ECO:0000256" key="4">
    <source>
        <dbReference type="ARBA" id="ARBA00022771"/>
    </source>
</evidence>
<organism evidence="12 13">
    <name type="scientific">Bactrocera dorsalis</name>
    <name type="common">Oriental fruit fly</name>
    <name type="synonym">Dacus dorsalis</name>
    <dbReference type="NCBI Taxonomy" id="27457"/>
    <lineage>
        <taxon>Eukaryota</taxon>
        <taxon>Metazoa</taxon>
        <taxon>Ecdysozoa</taxon>
        <taxon>Arthropoda</taxon>
        <taxon>Hexapoda</taxon>
        <taxon>Insecta</taxon>
        <taxon>Pterygota</taxon>
        <taxon>Neoptera</taxon>
        <taxon>Endopterygota</taxon>
        <taxon>Diptera</taxon>
        <taxon>Brachycera</taxon>
        <taxon>Muscomorpha</taxon>
        <taxon>Tephritoidea</taxon>
        <taxon>Tephritidae</taxon>
        <taxon>Bactrocera</taxon>
        <taxon>Bactrocera</taxon>
    </lineage>
</organism>
<dbReference type="PROSITE" id="PS00478">
    <property type="entry name" value="LIM_DOMAIN_1"/>
    <property type="match status" value="2"/>
</dbReference>
<keyword evidence="12" id="KW-1185">Reference proteome</keyword>
<feature type="region of interest" description="Disordered" evidence="10">
    <location>
        <begin position="825"/>
        <end position="847"/>
    </location>
</feature>
<feature type="region of interest" description="Disordered" evidence="10">
    <location>
        <begin position="139"/>
        <end position="344"/>
    </location>
</feature>
<keyword evidence="3" id="KW-0677">Repeat</keyword>
<dbReference type="CDD" id="cd09417">
    <property type="entry name" value="LIM2_LIMPETin_like"/>
    <property type="match status" value="1"/>
</dbReference>
<keyword evidence="7" id="KW-0539">Nucleus</keyword>
<evidence type="ECO:0000256" key="2">
    <source>
        <dbReference type="ARBA" id="ARBA00022723"/>
    </source>
</evidence>
<feature type="compositionally biased region" description="Polar residues" evidence="10">
    <location>
        <begin position="574"/>
        <end position="589"/>
    </location>
</feature>
<feature type="compositionally biased region" description="Low complexity" evidence="10">
    <location>
        <begin position="666"/>
        <end position="675"/>
    </location>
</feature>
<comment type="subcellular location">
    <subcellularLocation>
        <location evidence="1">Nucleus</location>
    </subcellularLocation>
</comment>
<evidence type="ECO:0000313" key="12">
    <source>
        <dbReference type="Proteomes" id="UP001652620"/>
    </source>
</evidence>
<reference evidence="13" key="1">
    <citation type="submission" date="2025-08" db="UniProtKB">
        <authorList>
            <consortium name="RefSeq"/>
        </authorList>
    </citation>
    <scope>IDENTIFICATION</scope>
    <source>
        <tissue evidence="13">Adult</tissue>
    </source>
</reference>
<dbReference type="InterPro" id="IPR056807">
    <property type="entry name" value="LIM_FHL1/2/3/5_N"/>
</dbReference>
<keyword evidence="4" id="KW-0863">Zinc-finger</keyword>
<accession>A0ABM3K1U5</accession>
<protein>
    <submittedName>
        <fullName evidence="13">Trichohyalin isoform X2</fullName>
    </submittedName>
</protein>
<feature type="domain" description="LIM zinc-binding" evidence="11">
    <location>
        <begin position="905"/>
        <end position="966"/>
    </location>
</feature>
<dbReference type="Pfam" id="PF25076">
    <property type="entry name" value="LIM_FHL2-3_N"/>
    <property type="match status" value="1"/>
</dbReference>
<dbReference type="PROSITE" id="PS50023">
    <property type="entry name" value="LIM_DOMAIN_2"/>
    <property type="match status" value="4"/>
</dbReference>
<feature type="domain" description="LIM zinc-binding" evidence="11">
    <location>
        <begin position="1027"/>
        <end position="1086"/>
    </location>
</feature>
<feature type="domain" description="LIM zinc-binding" evidence="11">
    <location>
        <begin position="1089"/>
        <end position="1148"/>
    </location>
</feature>
<evidence type="ECO:0000256" key="1">
    <source>
        <dbReference type="ARBA" id="ARBA00004123"/>
    </source>
</evidence>
<evidence type="ECO:0000256" key="3">
    <source>
        <dbReference type="ARBA" id="ARBA00022737"/>
    </source>
</evidence>
<feature type="domain" description="LIM zinc-binding" evidence="11">
    <location>
        <begin position="967"/>
        <end position="1026"/>
    </location>
</feature>
<feature type="region of interest" description="Disordered" evidence="10">
    <location>
        <begin position="423"/>
        <end position="446"/>
    </location>
</feature>
<feature type="compositionally biased region" description="Basic residues" evidence="10">
    <location>
        <begin position="718"/>
        <end position="727"/>
    </location>
</feature>
<feature type="compositionally biased region" description="Basic and acidic residues" evidence="10">
    <location>
        <begin position="276"/>
        <end position="304"/>
    </location>
</feature>
<name>A0ABM3K1U5_BACDO</name>
<feature type="compositionally biased region" description="Polar residues" evidence="10">
    <location>
        <begin position="531"/>
        <end position="564"/>
    </location>
</feature>
<dbReference type="CDD" id="cd09425">
    <property type="entry name" value="LIM4_LIMPETin"/>
    <property type="match status" value="1"/>
</dbReference>
<dbReference type="Proteomes" id="UP001652620">
    <property type="component" value="Chromosome 5"/>
</dbReference>
<feature type="compositionally biased region" description="Basic residues" evidence="10">
    <location>
        <begin position="656"/>
        <end position="665"/>
    </location>
</feature>
<evidence type="ECO:0000256" key="6">
    <source>
        <dbReference type="ARBA" id="ARBA00023038"/>
    </source>
</evidence>
<evidence type="ECO:0000259" key="11">
    <source>
        <dbReference type="PROSITE" id="PS50023"/>
    </source>
</evidence>
<dbReference type="InterPro" id="IPR001781">
    <property type="entry name" value="Znf_LIM"/>
</dbReference>
<dbReference type="CDD" id="cd09421">
    <property type="entry name" value="LIM3_LIMPETin"/>
    <property type="match status" value="1"/>
</dbReference>
<keyword evidence="9" id="KW-0175">Coiled coil</keyword>
<dbReference type="PANTHER" id="PTHR24205">
    <property type="entry name" value="FOUR AND A HALF LIM DOMAINS PROTEIN"/>
    <property type="match status" value="1"/>
</dbReference>
<evidence type="ECO:0000256" key="7">
    <source>
        <dbReference type="ARBA" id="ARBA00023242"/>
    </source>
</evidence>
<evidence type="ECO:0000313" key="13">
    <source>
        <dbReference type="RefSeq" id="XP_049315450.1"/>
    </source>
</evidence>
<dbReference type="GeneID" id="105233722"/>
<feature type="compositionally biased region" description="Basic and acidic residues" evidence="10">
    <location>
        <begin position="314"/>
        <end position="344"/>
    </location>
</feature>
<feature type="compositionally biased region" description="Basic and acidic residues" evidence="10">
    <location>
        <begin position="139"/>
        <end position="250"/>
    </location>
</feature>
<dbReference type="CDD" id="cd09432">
    <property type="entry name" value="LIM6_LIMPETin"/>
    <property type="match status" value="1"/>
</dbReference>
<keyword evidence="2 8" id="KW-0479">Metal-binding</keyword>